<sequence>MRILLVEDETVIARTVLYALEAEGFAGEHALSGGEALAKADAGRFDLAILDVGLPDIDGFALCRELRRRGDLPVIFLTARAAEPERMLGFELGADDYLAKPFSPRELVARVKAVLRRTGSAGTRDADAGSTSAAAAQASAPAAQAAAATLATTGDFGHDAEGHRIHYRGRPLPLTRYEYGLLAALLQRPGAILTRAQLLDRVWGHDSDTGDRSVDTHIKTLRAKLREIAPDADPIRTERGIGYSLQPG</sequence>
<evidence type="ECO:0000256" key="2">
    <source>
        <dbReference type="ARBA" id="ARBA00022490"/>
    </source>
</evidence>
<feature type="modified residue" description="4-aspartylphosphate" evidence="8">
    <location>
        <position position="51"/>
    </location>
</feature>
<evidence type="ECO:0000313" key="13">
    <source>
        <dbReference type="Proteomes" id="UP000029391"/>
    </source>
</evidence>
<keyword evidence="13" id="KW-1185">Reference proteome</keyword>
<dbReference type="PROSITE" id="PS51755">
    <property type="entry name" value="OMPR_PHOB"/>
    <property type="match status" value="1"/>
</dbReference>
<dbReference type="SMART" id="SM00862">
    <property type="entry name" value="Trans_reg_C"/>
    <property type="match status" value="1"/>
</dbReference>
<dbReference type="InterPro" id="IPR036388">
    <property type="entry name" value="WH-like_DNA-bd_sf"/>
</dbReference>
<evidence type="ECO:0000256" key="4">
    <source>
        <dbReference type="ARBA" id="ARBA00023012"/>
    </source>
</evidence>
<keyword evidence="6 9" id="KW-0238">DNA-binding</keyword>
<dbReference type="GO" id="GO:0005829">
    <property type="term" value="C:cytosol"/>
    <property type="evidence" value="ECO:0007669"/>
    <property type="project" value="TreeGrafter"/>
</dbReference>
<dbReference type="eggNOG" id="COG0745">
    <property type="taxonomic scope" value="Bacteria"/>
</dbReference>
<dbReference type="InterPro" id="IPR016032">
    <property type="entry name" value="Sig_transdc_resp-reg_C-effctor"/>
</dbReference>
<name>A0A091B8X3_9GAMM</name>
<gene>
    <name evidence="12" type="ORF">P873_12460</name>
</gene>
<evidence type="ECO:0008006" key="14">
    <source>
        <dbReference type="Google" id="ProtNLM"/>
    </source>
</evidence>
<keyword evidence="4" id="KW-0902">Two-component regulatory system</keyword>
<evidence type="ECO:0000256" key="9">
    <source>
        <dbReference type="PROSITE-ProRule" id="PRU01091"/>
    </source>
</evidence>
<dbReference type="EMBL" id="AWXU01000041">
    <property type="protein sequence ID" value="KFN49098.1"/>
    <property type="molecule type" value="Genomic_DNA"/>
</dbReference>
<dbReference type="STRING" id="1121013.GCA_000426365_00882"/>
<evidence type="ECO:0000256" key="6">
    <source>
        <dbReference type="ARBA" id="ARBA00023125"/>
    </source>
</evidence>
<evidence type="ECO:0000259" key="11">
    <source>
        <dbReference type="PROSITE" id="PS51755"/>
    </source>
</evidence>
<comment type="subcellular location">
    <subcellularLocation>
        <location evidence="1">Cytoplasm</location>
    </subcellularLocation>
</comment>
<dbReference type="SUPFAM" id="SSF52172">
    <property type="entry name" value="CheY-like"/>
    <property type="match status" value="1"/>
</dbReference>
<dbReference type="NCBIfam" id="NF008296">
    <property type="entry name" value="PRK11083.1"/>
    <property type="match status" value="1"/>
</dbReference>
<proteinExistence type="predicted"/>
<evidence type="ECO:0000256" key="5">
    <source>
        <dbReference type="ARBA" id="ARBA00023015"/>
    </source>
</evidence>
<dbReference type="PANTHER" id="PTHR48111:SF6">
    <property type="entry name" value="TRANSCRIPTIONAL REGULATORY PROTEIN CREB"/>
    <property type="match status" value="1"/>
</dbReference>
<keyword evidence="5" id="KW-0805">Transcription regulation</keyword>
<dbReference type="AlphaFoldDB" id="A0A091B8X3"/>
<dbReference type="RefSeq" id="WP_026816323.1">
    <property type="nucleotide sequence ID" value="NZ_AUFF01000002.1"/>
</dbReference>
<dbReference type="PANTHER" id="PTHR48111">
    <property type="entry name" value="REGULATOR OF RPOS"/>
    <property type="match status" value="1"/>
</dbReference>
<keyword evidence="7" id="KW-0804">Transcription</keyword>
<dbReference type="GO" id="GO:0042802">
    <property type="term" value="F:identical protein binding"/>
    <property type="evidence" value="ECO:0007669"/>
    <property type="project" value="UniProtKB-ARBA"/>
</dbReference>
<reference evidence="12 13" key="1">
    <citation type="submission" date="2013-09" db="EMBL/GenBank/DDBJ databases">
        <title>Genome sequencing of Arenimonas composti.</title>
        <authorList>
            <person name="Chen F."/>
            <person name="Wang G."/>
        </authorList>
    </citation>
    <scope>NUCLEOTIDE SEQUENCE [LARGE SCALE GENOMIC DNA]</scope>
    <source>
        <strain evidence="12 13">TR7-09</strain>
    </source>
</reference>
<dbReference type="Pfam" id="PF00072">
    <property type="entry name" value="Response_reg"/>
    <property type="match status" value="1"/>
</dbReference>
<dbReference type="InterPro" id="IPR011006">
    <property type="entry name" value="CheY-like_superfamily"/>
</dbReference>
<dbReference type="Gene3D" id="6.10.250.690">
    <property type="match status" value="1"/>
</dbReference>
<dbReference type="OrthoDB" id="9802426at2"/>
<dbReference type="InterPro" id="IPR001867">
    <property type="entry name" value="OmpR/PhoB-type_DNA-bd"/>
</dbReference>
<evidence type="ECO:0000259" key="10">
    <source>
        <dbReference type="PROSITE" id="PS50110"/>
    </source>
</evidence>
<dbReference type="InterPro" id="IPR001789">
    <property type="entry name" value="Sig_transdc_resp-reg_receiver"/>
</dbReference>
<dbReference type="FunFam" id="3.40.50.2300:FF:000021">
    <property type="entry name" value="Two-component system response regulator KdpE"/>
    <property type="match status" value="1"/>
</dbReference>
<evidence type="ECO:0000256" key="8">
    <source>
        <dbReference type="PROSITE-ProRule" id="PRU00169"/>
    </source>
</evidence>
<dbReference type="Gene3D" id="1.10.10.10">
    <property type="entry name" value="Winged helix-like DNA-binding domain superfamily/Winged helix DNA-binding domain"/>
    <property type="match status" value="1"/>
</dbReference>
<evidence type="ECO:0000256" key="1">
    <source>
        <dbReference type="ARBA" id="ARBA00004496"/>
    </source>
</evidence>
<keyword evidence="2" id="KW-0963">Cytoplasm</keyword>
<dbReference type="PROSITE" id="PS50110">
    <property type="entry name" value="RESPONSE_REGULATORY"/>
    <property type="match status" value="1"/>
</dbReference>
<dbReference type="GO" id="GO:0032993">
    <property type="term" value="C:protein-DNA complex"/>
    <property type="evidence" value="ECO:0007669"/>
    <property type="project" value="TreeGrafter"/>
</dbReference>
<dbReference type="GO" id="GO:0000987">
    <property type="term" value="F:cis-regulatory region sequence-specific DNA binding"/>
    <property type="evidence" value="ECO:0007669"/>
    <property type="project" value="UniProtKB-ARBA"/>
</dbReference>
<evidence type="ECO:0000256" key="3">
    <source>
        <dbReference type="ARBA" id="ARBA00022553"/>
    </source>
</evidence>
<evidence type="ECO:0000313" key="12">
    <source>
        <dbReference type="EMBL" id="KFN49098.1"/>
    </source>
</evidence>
<keyword evidence="3 8" id="KW-0597">Phosphoprotein</keyword>
<dbReference type="GO" id="GO:0000156">
    <property type="term" value="F:phosphorelay response regulator activity"/>
    <property type="evidence" value="ECO:0007669"/>
    <property type="project" value="TreeGrafter"/>
</dbReference>
<comment type="caution">
    <text evidence="12">The sequence shown here is derived from an EMBL/GenBank/DDBJ whole genome shotgun (WGS) entry which is preliminary data.</text>
</comment>
<feature type="domain" description="Response regulatory" evidence="10">
    <location>
        <begin position="2"/>
        <end position="115"/>
    </location>
</feature>
<feature type="domain" description="OmpR/PhoB-type" evidence="11">
    <location>
        <begin position="148"/>
        <end position="247"/>
    </location>
</feature>
<dbReference type="SUPFAM" id="SSF46894">
    <property type="entry name" value="C-terminal effector domain of the bipartite response regulators"/>
    <property type="match status" value="1"/>
</dbReference>
<dbReference type="Proteomes" id="UP000029391">
    <property type="component" value="Unassembled WGS sequence"/>
</dbReference>
<dbReference type="Gene3D" id="3.40.50.2300">
    <property type="match status" value="1"/>
</dbReference>
<dbReference type="InterPro" id="IPR039420">
    <property type="entry name" value="WalR-like"/>
</dbReference>
<evidence type="ECO:0000256" key="7">
    <source>
        <dbReference type="ARBA" id="ARBA00023163"/>
    </source>
</evidence>
<dbReference type="GO" id="GO:0045893">
    <property type="term" value="P:positive regulation of DNA-templated transcription"/>
    <property type="evidence" value="ECO:0007669"/>
    <property type="project" value="UniProtKB-ARBA"/>
</dbReference>
<dbReference type="SMART" id="SM00448">
    <property type="entry name" value="REC"/>
    <property type="match status" value="1"/>
</dbReference>
<accession>A0A091B8X3</accession>
<protein>
    <recommendedName>
        <fullName evidence="14">Transcriptional regulator</fullName>
    </recommendedName>
</protein>
<feature type="DNA-binding region" description="OmpR/PhoB-type" evidence="9">
    <location>
        <begin position="148"/>
        <end position="247"/>
    </location>
</feature>
<dbReference type="Pfam" id="PF00486">
    <property type="entry name" value="Trans_reg_C"/>
    <property type="match status" value="1"/>
</dbReference>
<organism evidence="12 13">
    <name type="scientific">Arenimonas composti TR7-09 = DSM 18010</name>
    <dbReference type="NCBI Taxonomy" id="1121013"/>
    <lineage>
        <taxon>Bacteria</taxon>
        <taxon>Pseudomonadati</taxon>
        <taxon>Pseudomonadota</taxon>
        <taxon>Gammaproteobacteria</taxon>
        <taxon>Lysobacterales</taxon>
        <taxon>Lysobacteraceae</taxon>
        <taxon>Arenimonas</taxon>
    </lineage>
</organism>
<dbReference type="CDD" id="cd00383">
    <property type="entry name" value="trans_reg_C"/>
    <property type="match status" value="1"/>
</dbReference>